<proteinExistence type="predicted"/>
<keyword evidence="3" id="KW-1185">Reference proteome</keyword>
<reference evidence="2 3" key="1">
    <citation type="submission" date="2014-10" db="EMBL/GenBank/DDBJ databases">
        <title>Genome sequence of Novosphingobium malaysiense MUSC 273(T).</title>
        <authorList>
            <person name="Lee L.-H."/>
        </authorList>
    </citation>
    <scope>NUCLEOTIDE SEQUENCE [LARGE SCALE GENOMIC DNA]</scope>
    <source>
        <strain evidence="2 3">MUSC 273</strain>
    </source>
</reference>
<accession>A0A0B1ZW81</accession>
<dbReference type="EMBL" id="JTDI01000001">
    <property type="protein sequence ID" value="KHK93674.1"/>
    <property type="molecule type" value="Genomic_DNA"/>
</dbReference>
<organism evidence="2 3">
    <name type="scientific">Novosphingobium malaysiense</name>
    <dbReference type="NCBI Taxonomy" id="1348853"/>
    <lineage>
        <taxon>Bacteria</taxon>
        <taxon>Pseudomonadati</taxon>
        <taxon>Pseudomonadota</taxon>
        <taxon>Alphaproteobacteria</taxon>
        <taxon>Sphingomonadales</taxon>
        <taxon>Sphingomonadaceae</taxon>
        <taxon>Novosphingobium</taxon>
    </lineage>
</organism>
<evidence type="ECO:0000313" key="2">
    <source>
        <dbReference type="EMBL" id="KHK93674.1"/>
    </source>
</evidence>
<comment type="caution">
    <text evidence="2">The sequence shown here is derived from an EMBL/GenBank/DDBJ whole genome shotgun (WGS) entry which is preliminary data.</text>
</comment>
<gene>
    <name evidence="2" type="ORF">LK12_02810</name>
</gene>
<dbReference type="STRING" id="1348853.LK12_02810"/>
<evidence type="ECO:0000313" key="3">
    <source>
        <dbReference type="Proteomes" id="UP000031057"/>
    </source>
</evidence>
<dbReference type="AlphaFoldDB" id="A0A0B1ZW81"/>
<sequence length="372" mass="41436">MELPEPQESREAGGLSAPIALRDEMLAKGWWEMEASATLPSQTYAFHAALAGTMLPGRILKVVSICEGGKPLAILPLCRRSGPFSRWHAAGVRQVYEPVDALCRDGVAARRLAHKVVGLARPLRLDRVPADSLLVPALRHAAKGRAFVVARPAQAWPTMALEPDGADPELRFNAGRRSDFRRARRRADALGDVTFEMHEPAPDTFDDLFEQAVGVEQRGWKGESGSALGSDAAKGAFFRDFLLRSCREGRCRIAFMRIDRRPVAMQLAVEFQRRYWLFKIGFDEEFARCSPGNLLMLFALKDAADRGLRGFEMLGEVEPWIAEAWTQDAVPCLRVQTYPFNPRGLATLLAEAAIWGRQRLPRRLFRRGGEAG</sequence>
<dbReference type="InterPro" id="IPR038740">
    <property type="entry name" value="BioF2-like_GNAT_dom"/>
</dbReference>
<name>A0A0B1ZW81_9SPHN</name>
<dbReference type="InterPro" id="IPR016181">
    <property type="entry name" value="Acyl_CoA_acyltransferase"/>
</dbReference>
<dbReference type="SUPFAM" id="SSF55729">
    <property type="entry name" value="Acyl-CoA N-acyltransferases (Nat)"/>
    <property type="match status" value="1"/>
</dbReference>
<dbReference type="Proteomes" id="UP000031057">
    <property type="component" value="Unassembled WGS sequence"/>
</dbReference>
<dbReference type="Pfam" id="PF13480">
    <property type="entry name" value="Acetyltransf_6"/>
    <property type="match status" value="1"/>
</dbReference>
<dbReference type="Gene3D" id="3.40.630.30">
    <property type="match status" value="1"/>
</dbReference>
<protein>
    <recommendedName>
        <fullName evidence="1">BioF2-like acetyltransferase domain-containing protein</fullName>
    </recommendedName>
</protein>
<feature type="domain" description="BioF2-like acetyltransferase" evidence="1">
    <location>
        <begin position="176"/>
        <end position="320"/>
    </location>
</feature>
<evidence type="ECO:0000259" key="1">
    <source>
        <dbReference type="Pfam" id="PF13480"/>
    </source>
</evidence>